<evidence type="ECO:0000256" key="5">
    <source>
        <dbReference type="SAM" id="Coils"/>
    </source>
</evidence>
<organism evidence="7 8">
    <name type="scientific">Mycena metata</name>
    <dbReference type="NCBI Taxonomy" id="1033252"/>
    <lineage>
        <taxon>Eukaryota</taxon>
        <taxon>Fungi</taxon>
        <taxon>Dikarya</taxon>
        <taxon>Basidiomycota</taxon>
        <taxon>Agaricomycotina</taxon>
        <taxon>Agaricomycetes</taxon>
        <taxon>Agaricomycetidae</taxon>
        <taxon>Agaricales</taxon>
        <taxon>Marasmiineae</taxon>
        <taxon>Mycenaceae</taxon>
        <taxon>Mycena</taxon>
    </lineage>
</organism>
<dbReference type="InterPro" id="IPR036691">
    <property type="entry name" value="Endo/exonu/phosph_ase_sf"/>
</dbReference>
<dbReference type="GO" id="GO:0005634">
    <property type="term" value="C:nucleus"/>
    <property type="evidence" value="ECO:0007669"/>
    <property type="project" value="TreeGrafter"/>
</dbReference>
<dbReference type="AlphaFoldDB" id="A0AAD7GFQ3"/>
<keyword evidence="5" id="KW-0175">Coiled coil</keyword>
<keyword evidence="3" id="KW-0378">Hydrolase</keyword>
<dbReference type="EMBL" id="JARKIB010000924">
    <property type="protein sequence ID" value="KAJ7688896.1"/>
    <property type="molecule type" value="Genomic_DNA"/>
</dbReference>
<comment type="cofactor">
    <cofactor evidence="1">
        <name>Mg(2+)</name>
        <dbReference type="ChEBI" id="CHEBI:18420"/>
    </cofactor>
</comment>
<reference evidence="7" key="1">
    <citation type="submission" date="2023-03" db="EMBL/GenBank/DDBJ databases">
        <title>Massive genome expansion in bonnet fungi (Mycena s.s.) driven by repeated elements and novel gene families across ecological guilds.</title>
        <authorList>
            <consortium name="Lawrence Berkeley National Laboratory"/>
            <person name="Harder C.B."/>
            <person name="Miyauchi S."/>
            <person name="Viragh M."/>
            <person name="Kuo A."/>
            <person name="Thoen E."/>
            <person name="Andreopoulos B."/>
            <person name="Lu D."/>
            <person name="Skrede I."/>
            <person name="Drula E."/>
            <person name="Henrissat B."/>
            <person name="Morin E."/>
            <person name="Kohler A."/>
            <person name="Barry K."/>
            <person name="LaButti K."/>
            <person name="Morin E."/>
            <person name="Salamov A."/>
            <person name="Lipzen A."/>
            <person name="Mereny Z."/>
            <person name="Hegedus B."/>
            <person name="Baldrian P."/>
            <person name="Stursova M."/>
            <person name="Weitz H."/>
            <person name="Taylor A."/>
            <person name="Grigoriev I.V."/>
            <person name="Nagy L.G."/>
            <person name="Martin F."/>
            <person name="Kauserud H."/>
        </authorList>
    </citation>
    <scope>NUCLEOTIDE SEQUENCE</scope>
    <source>
        <strain evidence="7">CBHHK182m</strain>
    </source>
</reference>
<feature type="compositionally biased region" description="Basic and acidic residues" evidence="6">
    <location>
        <begin position="529"/>
        <end position="539"/>
    </location>
</feature>
<evidence type="ECO:0000256" key="1">
    <source>
        <dbReference type="ARBA" id="ARBA00001946"/>
    </source>
</evidence>
<evidence type="ECO:0000313" key="8">
    <source>
        <dbReference type="Proteomes" id="UP001215598"/>
    </source>
</evidence>
<proteinExistence type="predicted"/>
<dbReference type="Gene3D" id="3.60.10.10">
    <property type="entry name" value="Endonuclease/exonuclease/phosphatase"/>
    <property type="match status" value="1"/>
</dbReference>
<dbReference type="GO" id="GO:0008311">
    <property type="term" value="F:double-stranded DNA 3'-5' DNA exonuclease activity"/>
    <property type="evidence" value="ECO:0007669"/>
    <property type="project" value="TreeGrafter"/>
</dbReference>
<dbReference type="GO" id="GO:0046872">
    <property type="term" value="F:metal ion binding"/>
    <property type="evidence" value="ECO:0007669"/>
    <property type="project" value="UniProtKB-KW"/>
</dbReference>
<sequence length="539" mass="59999">MLTLVAGKALVPGIRSRAGDFDDDSNGNGLSFSGGVGGVPVSRRPDEGVGEIGDGSMGEHAGGVRRSRRMAERRRNPPGGEASDAGATTNNSRRVNIPPRAERARPATVQESPESGPEDSLRSATPASSHASERITARGNQTPRRRNLGQPRLPADDESAPAFFGRKRKQQQVNNPQIAKNTRATIRVAALNIKGRGSRNVFSPKHKWARVNRLMFEKKIGVLAVGETHLSAEQTEEINTNLVFKARMHVLSSTDPNEPNKKGIAIALNKQLTNVEGVKTWRLIPGRAILVQIPWHGKLTLTILAVYAPAESMTANRLFWEELYRIWMTEGNLPVPDMFLGDTNIVEEPIDRLPHRADDTGAVYAFTRFKRLLGMKDGWRATNPDEKAYTYIHTTGDSMSRIDRINVSEDCFRTCRNWDIQDMGDLTDHQMVSVDVSAPGAPYVGKGRYAIPLYLLKDKKFIEFAVNEGSKLEDHLENQREDIQVLWKEYKENISTFARKRAKESVGALEQAKLKLQRQKKATLNDGSKTQKDDYQDSV</sequence>
<dbReference type="PANTHER" id="PTHR22748">
    <property type="entry name" value="AP ENDONUCLEASE"/>
    <property type="match status" value="1"/>
</dbReference>
<keyword evidence="2" id="KW-0479">Metal-binding</keyword>
<keyword evidence="4" id="KW-0460">Magnesium</keyword>
<dbReference type="GO" id="GO:0006284">
    <property type="term" value="P:base-excision repair"/>
    <property type="evidence" value="ECO:0007669"/>
    <property type="project" value="TreeGrafter"/>
</dbReference>
<dbReference type="GO" id="GO:0008081">
    <property type="term" value="F:phosphoric diester hydrolase activity"/>
    <property type="evidence" value="ECO:0007669"/>
    <property type="project" value="TreeGrafter"/>
</dbReference>
<keyword evidence="7" id="KW-0540">Nuclease</keyword>
<evidence type="ECO:0000313" key="7">
    <source>
        <dbReference type="EMBL" id="KAJ7688896.1"/>
    </source>
</evidence>
<dbReference type="GO" id="GO:0003906">
    <property type="term" value="F:DNA-(apurinic or apyrimidinic site) endonuclease activity"/>
    <property type="evidence" value="ECO:0007669"/>
    <property type="project" value="TreeGrafter"/>
</dbReference>
<evidence type="ECO:0000256" key="3">
    <source>
        <dbReference type="ARBA" id="ARBA00022801"/>
    </source>
</evidence>
<keyword evidence="8" id="KW-1185">Reference proteome</keyword>
<protein>
    <submittedName>
        <fullName evidence="7">Endonuclease/exonuclease/phosphatase</fullName>
    </submittedName>
</protein>
<dbReference type="Proteomes" id="UP001215598">
    <property type="component" value="Unassembled WGS sequence"/>
</dbReference>
<evidence type="ECO:0000256" key="2">
    <source>
        <dbReference type="ARBA" id="ARBA00022723"/>
    </source>
</evidence>
<feature type="coiled-coil region" evidence="5">
    <location>
        <begin position="462"/>
        <end position="519"/>
    </location>
</feature>
<name>A0AAD7GFQ3_9AGAR</name>
<feature type="region of interest" description="Disordered" evidence="6">
    <location>
        <begin position="520"/>
        <end position="539"/>
    </location>
</feature>
<evidence type="ECO:0000256" key="4">
    <source>
        <dbReference type="ARBA" id="ARBA00022842"/>
    </source>
</evidence>
<dbReference type="PANTHER" id="PTHR22748:SF4">
    <property type="entry name" value="DNA-(APURINIC OR APYRIMIDINIC SITE) ENDONUCLEASE 2"/>
    <property type="match status" value="1"/>
</dbReference>
<accession>A0AAD7GFQ3</accession>
<gene>
    <name evidence="7" type="ORF">B0H16DRAFT_1487302</name>
</gene>
<comment type="caution">
    <text evidence="7">The sequence shown here is derived from an EMBL/GenBank/DDBJ whole genome shotgun (WGS) entry which is preliminary data.</text>
</comment>
<feature type="region of interest" description="Disordered" evidence="6">
    <location>
        <begin position="15"/>
        <end position="159"/>
    </location>
</feature>
<dbReference type="SUPFAM" id="SSF56219">
    <property type="entry name" value="DNase I-like"/>
    <property type="match status" value="1"/>
</dbReference>
<keyword evidence="7" id="KW-0255">Endonuclease</keyword>
<evidence type="ECO:0000256" key="6">
    <source>
        <dbReference type="SAM" id="MobiDB-lite"/>
    </source>
</evidence>
<dbReference type="InterPro" id="IPR004808">
    <property type="entry name" value="AP_endonuc_1"/>
</dbReference>